<feature type="domain" description="Gram-positive cocci surface proteins LPxTG" evidence="8">
    <location>
        <begin position="116"/>
        <end position="153"/>
    </location>
</feature>
<dbReference type="NCBIfam" id="TIGR01167">
    <property type="entry name" value="LPXTG_anchor"/>
    <property type="match status" value="1"/>
</dbReference>
<feature type="region of interest" description="Disordered" evidence="5">
    <location>
        <begin position="50"/>
        <end position="130"/>
    </location>
</feature>
<dbReference type="SMART" id="SM00894">
    <property type="entry name" value="Excalibur"/>
    <property type="match status" value="1"/>
</dbReference>
<dbReference type="NCBIfam" id="NF041528">
    <property type="entry name" value="strep_LAETG"/>
    <property type="match status" value="1"/>
</dbReference>
<proteinExistence type="predicted"/>
<sequence>MNVLRRSAALAITVLALTAMPYTAEAHGSHPFKNCTEAYANGVSNIPKGDEHYGKHLDRDGDGVGCDKPPAGFVPADDEEENTGGEDESAGGSQPEPTEDTGSEAPEAAGQQDTDLAATGGSSSTPYVAGGGAAVLLAGGGLVIAARRRRTTR</sequence>
<keyword evidence="6" id="KW-0812">Transmembrane</keyword>
<feature type="transmembrane region" description="Helical" evidence="6">
    <location>
        <begin position="127"/>
        <end position="146"/>
    </location>
</feature>
<feature type="compositionally biased region" description="Acidic residues" evidence="5">
    <location>
        <begin position="76"/>
        <end position="89"/>
    </location>
</feature>
<keyword evidence="3 7" id="KW-0732">Signal</keyword>
<keyword evidence="1" id="KW-0134">Cell wall</keyword>
<dbReference type="InterPro" id="IPR008613">
    <property type="entry name" value="Excalibur_Ca-bd_domain"/>
</dbReference>
<dbReference type="InterPro" id="IPR019931">
    <property type="entry name" value="LPXTG_anchor"/>
</dbReference>
<keyword evidence="6" id="KW-1133">Transmembrane helix</keyword>
<evidence type="ECO:0000256" key="3">
    <source>
        <dbReference type="ARBA" id="ARBA00022729"/>
    </source>
</evidence>
<accession>A0A6G4VES0</accession>
<feature type="compositionally biased region" description="Basic and acidic residues" evidence="5">
    <location>
        <begin position="50"/>
        <end position="62"/>
    </location>
</feature>
<dbReference type="EMBL" id="JAAKZY010000136">
    <property type="protein sequence ID" value="NGO12320.1"/>
    <property type="molecule type" value="Genomic_DNA"/>
</dbReference>
<name>A0A6G4VES0_9ACTN</name>
<dbReference type="Pfam" id="PF05901">
    <property type="entry name" value="Excalibur"/>
    <property type="match status" value="1"/>
</dbReference>
<dbReference type="PROSITE" id="PS50847">
    <property type="entry name" value="GRAM_POS_ANCHORING"/>
    <property type="match status" value="1"/>
</dbReference>
<evidence type="ECO:0000256" key="4">
    <source>
        <dbReference type="ARBA" id="ARBA00023088"/>
    </source>
</evidence>
<evidence type="ECO:0000256" key="5">
    <source>
        <dbReference type="SAM" id="MobiDB-lite"/>
    </source>
</evidence>
<feature type="signal peptide" evidence="7">
    <location>
        <begin position="1"/>
        <end position="26"/>
    </location>
</feature>
<gene>
    <name evidence="9" type="ORF">G5C60_33135</name>
</gene>
<feature type="chain" id="PRO_5026353291" evidence="7">
    <location>
        <begin position="27"/>
        <end position="153"/>
    </location>
</feature>
<reference evidence="9 10" key="1">
    <citation type="submission" date="2020-02" db="EMBL/GenBank/DDBJ databases">
        <title>Whole-genome analyses of novel actinobacteria.</title>
        <authorList>
            <person name="Sahin N."/>
            <person name="Gencbay T."/>
        </authorList>
    </citation>
    <scope>NUCLEOTIDE SEQUENCE [LARGE SCALE GENOMIC DNA]</scope>
    <source>
        <strain evidence="9 10">HC44</strain>
    </source>
</reference>
<keyword evidence="6" id="KW-0472">Membrane</keyword>
<evidence type="ECO:0000313" key="10">
    <source>
        <dbReference type="Proteomes" id="UP000472335"/>
    </source>
</evidence>
<dbReference type="AlphaFoldDB" id="A0A6G4VES0"/>
<evidence type="ECO:0000256" key="1">
    <source>
        <dbReference type="ARBA" id="ARBA00022512"/>
    </source>
</evidence>
<evidence type="ECO:0000313" key="9">
    <source>
        <dbReference type="EMBL" id="NGO12320.1"/>
    </source>
</evidence>
<comment type="caution">
    <text evidence="9">The sequence shown here is derived from an EMBL/GenBank/DDBJ whole genome shotgun (WGS) entry which is preliminary data.</text>
</comment>
<keyword evidence="10" id="KW-1185">Reference proteome</keyword>
<keyword evidence="4" id="KW-0572">Peptidoglycan-anchor</keyword>
<evidence type="ECO:0000259" key="8">
    <source>
        <dbReference type="PROSITE" id="PS50847"/>
    </source>
</evidence>
<protein>
    <submittedName>
        <fullName evidence="9">LPXTG cell wall anchor domain-containing protein</fullName>
    </submittedName>
</protein>
<evidence type="ECO:0000256" key="7">
    <source>
        <dbReference type="SAM" id="SignalP"/>
    </source>
</evidence>
<keyword evidence="2" id="KW-0964">Secreted</keyword>
<evidence type="ECO:0000256" key="2">
    <source>
        <dbReference type="ARBA" id="ARBA00022525"/>
    </source>
</evidence>
<evidence type="ECO:0000256" key="6">
    <source>
        <dbReference type="SAM" id="Phobius"/>
    </source>
</evidence>
<organism evidence="9 10">
    <name type="scientific">Streptomyces scabichelini</name>
    <dbReference type="NCBI Taxonomy" id="2711217"/>
    <lineage>
        <taxon>Bacteria</taxon>
        <taxon>Bacillati</taxon>
        <taxon>Actinomycetota</taxon>
        <taxon>Actinomycetes</taxon>
        <taxon>Kitasatosporales</taxon>
        <taxon>Streptomycetaceae</taxon>
        <taxon>Streptomyces</taxon>
    </lineage>
</organism>
<dbReference type="Proteomes" id="UP000472335">
    <property type="component" value="Unassembled WGS sequence"/>
</dbReference>